<dbReference type="InterPro" id="IPR036865">
    <property type="entry name" value="CRAL-TRIO_dom_sf"/>
</dbReference>
<reference evidence="3 4" key="1">
    <citation type="submission" date="2020-09" db="EMBL/GenBank/DDBJ databases">
        <title>De no assembly of potato wild relative species, Solanum commersonii.</title>
        <authorList>
            <person name="Cho K."/>
        </authorList>
    </citation>
    <scope>NUCLEOTIDE SEQUENCE [LARGE SCALE GENOMIC DNA]</scope>
    <source>
        <strain evidence="3">LZ3.2</strain>
        <tissue evidence="3">Leaf</tissue>
    </source>
</reference>
<gene>
    <name evidence="3" type="ORF">H5410_047762</name>
</gene>
<organism evidence="3 4">
    <name type="scientific">Solanum commersonii</name>
    <name type="common">Commerson's wild potato</name>
    <name type="synonym">Commerson's nightshade</name>
    <dbReference type="NCBI Taxonomy" id="4109"/>
    <lineage>
        <taxon>Eukaryota</taxon>
        <taxon>Viridiplantae</taxon>
        <taxon>Streptophyta</taxon>
        <taxon>Embryophyta</taxon>
        <taxon>Tracheophyta</taxon>
        <taxon>Spermatophyta</taxon>
        <taxon>Magnoliopsida</taxon>
        <taxon>eudicotyledons</taxon>
        <taxon>Gunneridae</taxon>
        <taxon>Pentapetalae</taxon>
        <taxon>asterids</taxon>
        <taxon>lamiids</taxon>
        <taxon>Solanales</taxon>
        <taxon>Solanaceae</taxon>
        <taxon>Solanoideae</taxon>
        <taxon>Solaneae</taxon>
        <taxon>Solanum</taxon>
    </lineage>
</organism>
<dbReference type="InterPro" id="IPR036273">
    <property type="entry name" value="CRAL/TRIO_N_dom_sf"/>
</dbReference>
<dbReference type="SMART" id="SM00516">
    <property type="entry name" value="SEC14"/>
    <property type="match status" value="1"/>
</dbReference>
<dbReference type="CDD" id="cd00170">
    <property type="entry name" value="SEC14"/>
    <property type="match status" value="1"/>
</dbReference>
<dbReference type="CDD" id="cd02242">
    <property type="entry name" value="cupin_11S_legumin_N"/>
    <property type="match status" value="1"/>
</dbReference>
<dbReference type="PANTHER" id="PTHR45932">
    <property type="entry name" value="PATELLIN-1"/>
    <property type="match status" value="1"/>
</dbReference>
<evidence type="ECO:0000313" key="4">
    <source>
        <dbReference type="Proteomes" id="UP000824120"/>
    </source>
</evidence>
<dbReference type="AlphaFoldDB" id="A0A9J5XK07"/>
<accession>A0A9J5XK07</accession>
<proteinExistence type="predicted"/>
<dbReference type="SUPFAM" id="SSF46938">
    <property type="entry name" value="CRAL/TRIO N-terminal domain"/>
    <property type="match status" value="1"/>
</dbReference>
<protein>
    <recommendedName>
        <fullName evidence="2">CRAL-TRIO domain-containing protein</fullName>
    </recommendedName>
</protein>
<feature type="domain" description="CRAL-TRIO" evidence="2">
    <location>
        <begin position="153"/>
        <end position="330"/>
    </location>
</feature>
<dbReference type="InterPro" id="IPR014710">
    <property type="entry name" value="RmlC-like_jellyroll"/>
</dbReference>
<dbReference type="InterPro" id="IPR011051">
    <property type="entry name" value="RmlC_Cupin_sf"/>
</dbReference>
<dbReference type="EMBL" id="JACXVP010000009">
    <property type="protein sequence ID" value="KAG5587328.1"/>
    <property type="molecule type" value="Genomic_DNA"/>
</dbReference>
<dbReference type="Pfam" id="PF00190">
    <property type="entry name" value="Cupin_1"/>
    <property type="match status" value="1"/>
</dbReference>
<evidence type="ECO:0000313" key="3">
    <source>
        <dbReference type="EMBL" id="KAG5587328.1"/>
    </source>
</evidence>
<feature type="region of interest" description="Disordered" evidence="1">
    <location>
        <begin position="16"/>
        <end position="41"/>
    </location>
</feature>
<feature type="region of interest" description="Disordered" evidence="1">
    <location>
        <begin position="548"/>
        <end position="572"/>
    </location>
</feature>
<dbReference type="InterPro" id="IPR056794">
    <property type="entry name" value="PATL1-6_C_GOLD"/>
</dbReference>
<dbReference type="InterPro" id="IPR044834">
    <property type="entry name" value="PATL"/>
</dbReference>
<comment type="caution">
    <text evidence="3">The sequence shown here is derived from an EMBL/GenBank/DDBJ whole genome shotgun (WGS) entry which is preliminary data.</text>
</comment>
<dbReference type="SUPFAM" id="SSF51182">
    <property type="entry name" value="RmlC-like cupins"/>
    <property type="match status" value="1"/>
</dbReference>
<dbReference type="PROSITE" id="PS50191">
    <property type="entry name" value="CRAL_TRIO"/>
    <property type="match status" value="1"/>
</dbReference>
<dbReference type="SMART" id="SM00835">
    <property type="entry name" value="Cupin_1"/>
    <property type="match status" value="1"/>
</dbReference>
<dbReference type="InterPro" id="IPR006045">
    <property type="entry name" value="Cupin_1"/>
</dbReference>
<dbReference type="Proteomes" id="UP000824120">
    <property type="component" value="Chromosome 9"/>
</dbReference>
<dbReference type="OrthoDB" id="75724at2759"/>
<feature type="compositionally biased region" description="Acidic residues" evidence="1">
    <location>
        <begin position="23"/>
        <end position="36"/>
    </location>
</feature>
<feature type="region of interest" description="Disordered" evidence="1">
    <location>
        <begin position="443"/>
        <end position="479"/>
    </location>
</feature>
<sequence>MREEVVVPVAEEDIVDDIMSSDNDTESDDHLDDDDDHQPIFDQPGQLVSPLDIKASRKNALLRLRCRVEDAILGGYIYGKNKNKSLSVKTITEDLTGISLWGVPLLPSEDNTRTDIVLLNFLKAKDYGVYDAYKMMRKTLRWRREFRVTEILDEKLFSPDLEKLWYNDDGKDREGRLLCYNVFKNIKNKELEEEIWGRHNHHHECLRWRIHILEKAIQQLEFKQGGINSVLMITDLGNSPGNAWKEVRWINRKMMSLVHDHYPGIIYKNIFINVPVWFSTVHALNLRMITQRSKNAFMFVKPSKVTETLLKYISPENLLAEYGGLKKDKDAEFSTDDKVLEISIKPCSFCLIKMPVKEVEVTITWDLIVVGNEVSYKEEFIPDDDCSYRVMLQEDKKMAKSVRNSFHIREEGRIVITIDNPTYKKKTAFYRYKTKPSVPIKCNKRVSGSARSGRHSSDSSSTMPLTEAYGKPAPSDRIESEGGFTELWDESEEQFQCAGVAPMRIVIRGNSLSLPKFHPMPRLVYIQRGQGIVDITYPGCAETFQSQTCHAGQEPREESPQGRGGDQHQKVHRIRQGDVVAIPAGAAHWCYNDGEEELAFYLAGGVQESESQRAQTGLRKQRTQKFQNIFRAFDTELLAEAFNIPTEIVRKMQEEQIERGTIVNVREGMSIIRPDEEEEEGPTTARTTMVGGNNWKWLRRKHLHNENPDQYRNSKTS</sequence>
<dbReference type="Pfam" id="PF25099">
    <property type="entry name" value="GOLD_PATL1_C"/>
    <property type="match status" value="1"/>
</dbReference>
<feature type="compositionally biased region" description="Basic and acidic residues" evidence="1">
    <location>
        <begin position="553"/>
        <end position="569"/>
    </location>
</feature>
<dbReference type="SUPFAM" id="SSF52087">
    <property type="entry name" value="CRAL/TRIO domain"/>
    <property type="match status" value="1"/>
</dbReference>
<name>A0A9J5XK07_SOLCO</name>
<dbReference type="Pfam" id="PF00650">
    <property type="entry name" value="CRAL_TRIO"/>
    <property type="match status" value="1"/>
</dbReference>
<keyword evidence="4" id="KW-1185">Reference proteome</keyword>
<dbReference type="Gene3D" id="3.40.525.10">
    <property type="entry name" value="CRAL-TRIO lipid binding domain"/>
    <property type="match status" value="1"/>
</dbReference>
<dbReference type="PANTHER" id="PTHR45932:SF3">
    <property type="entry name" value="PATELLIN-4-LIKE"/>
    <property type="match status" value="1"/>
</dbReference>
<dbReference type="InterPro" id="IPR001251">
    <property type="entry name" value="CRAL-TRIO_dom"/>
</dbReference>
<evidence type="ECO:0000256" key="1">
    <source>
        <dbReference type="SAM" id="MobiDB-lite"/>
    </source>
</evidence>
<dbReference type="Gene3D" id="2.60.120.10">
    <property type="entry name" value="Jelly Rolls"/>
    <property type="match status" value="2"/>
</dbReference>
<evidence type="ECO:0000259" key="2">
    <source>
        <dbReference type="PROSITE" id="PS50191"/>
    </source>
</evidence>
<dbReference type="GO" id="GO:0008289">
    <property type="term" value="F:lipid binding"/>
    <property type="evidence" value="ECO:0007669"/>
    <property type="project" value="InterPro"/>
</dbReference>